<sequence>MALEVVEFGGDGTPVVLLHGLMGRATTWWPVARELTRHGRVLGLDARGHGRSERPATDAWDPQRMAADVVELVEGLDAGPVALIGHSMGGLHALLAAAARPDLVRALVVEDMAVDLTGLSPHTVDDMHAWFSAIPQPQPSLAAVREAFGHPYPEAGDYMSECVVERADGYHLLTDVTDATTIAAHWTRTAHRDAVEALAAARIPTLLIEAGQSITPPGQLAAVAARIPGARHLRIEGTGHLVHAAAPEAYLDAVHDLLART</sequence>
<dbReference type="InterPro" id="IPR050228">
    <property type="entry name" value="Carboxylesterase_BioH"/>
</dbReference>
<dbReference type="InterPro" id="IPR000073">
    <property type="entry name" value="AB_hydrolase_1"/>
</dbReference>
<reference evidence="2 3" key="1">
    <citation type="submission" date="2019-02" db="EMBL/GenBank/DDBJ databases">
        <title>Sequencing the genomes of 1000 actinobacteria strains.</title>
        <authorList>
            <person name="Klenk H.-P."/>
        </authorList>
    </citation>
    <scope>NUCLEOTIDE SEQUENCE [LARGE SCALE GENOMIC DNA]</scope>
    <source>
        <strain evidence="2 3">DSM 45779</strain>
    </source>
</reference>
<evidence type="ECO:0000313" key="3">
    <source>
        <dbReference type="Proteomes" id="UP000291591"/>
    </source>
</evidence>
<dbReference type="GO" id="GO:0003824">
    <property type="term" value="F:catalytic activity"/>
    <property type="evidence" value="ECO:0007669"/>
    <property type="project" value="UniProtKB-ARBA"/>
</dbReference>
<dbReference type="SUPFAM" id="SSF53474">
    <property type="entry name" value="alpha/beta-Hydrolases"/>
    <property type="match status" value="1"/>
</dbReference>
<gene>
    <name evidence="2" type="ORF">EV383_5774</name>
</gene>
<feature type="domain" description="AB hydrolase-1" evidence="1">
    <location>
        <begin position="14"/>
        <end position="243"/>
    </location>
</feature>
<organism evidence="2 3">
    <name type="scientific">Pseudonocardia sediminis</name>
    <dbReference type="NCBI Taxonomy" id="1397368"/>
    <lineage>
        <taxon>Bacteria</taxon>
        <taxon>Bacillati</taxon>
        <taxon>Actinomycetota</taxon>
        <taxon>Actinomycetes</taxon>
        <taxon>Pseudonocardiales</taxon>
        <taxon>Pseudonocardiaceae</taxon>
        <taxon>Pseudonocardia</taxon>
    </lineage>
</organism>
<protein>
    <submittedName>
        <fullName evidence="2">Pimeloyl-ACP methyl ester carboxylesterase</fullName>
    </submittedName>
</protein>
<evidence type="ECO:0000313" key="2">
    <source>
        <dbReference type="EMBL" id="RZT88823.1"/>
    </source>
</evidence>
<dbReference type="PANTHER" id="PTHR43194">
    <property type="entry name" value="HYDROLASE ALPHA/BETA FOLD FAMILY"/>
    <property type="match status" value="1"/>
</dbReference>
<dbReference type="Gene3D" id="3.40.50.1820">
    <property type="entry name" value="alpha/beta hydrolase"/>
    <property type="match status" value="1"/>
</dbReference>
<accession>A0A4Q7V7M9</accession>
<name>A0A4Q7V7M9_PSEST</name>
<evidence type="ECO:0000259" key="1">
    <source>
        <dbReference type="Pfam" id="PF00561"/>
    </source>
</evidence>
<comment type="caution">
    <text evidence="2">The sequence shown here is derived from an EMBL/GenBank/DDBJ whole genome shotgun (WGS) entry which is preliminary data.</text>
</comment>
<dbReference type="AlphaFoldDB" id="A0A4Q7V7M9"/>
<keyword evidence="3" id="KW-1185">Reference proteome</keyword>
<dbReference type="Pfam" id="PF00561">
    <property type="entry name" value="Abhydrolase_1"/>
    <property type="match status" value="1"/>
</dbReference>
<dbReference type="EMBL" id="SHKL01000001">
    <property type="protein sequence ID" value="RZT88823.1"/>
    <property type="molecule type" value="Genomic_DNA"/>
</dbReference>
<dbReference type="Proteomes" id="UP000291591">
    <property type="component" value="Unassembled WGS sequence"/>
</dbReference>
<dbReference type="PANTHER" id="PTHR43194:SF2">
    <property type="entry name" value="PEROXISOMAL MEMBRANE PROTEIN LPX1"/>
    <property type="match status" value="1"/>
</dbReference>
<dbReference type="InterPro" id="IPR029058">
    <property type="entry name" value="AB_hydrolase_fold"/>
</dbReference>
<proteinExistence type="predicted"/>